<organism evidence="3 4">
    <name type="scientific">Trichoderma asperellum (strain ATCC 204424 / CBS 433.97 / NBRC 101777)</name>
    <dbReference type="NCBI Taxonomy" id="1042311"/>
    <lineage>
        <taxon>Eukaryota</taxon>
        <taxon>Fungi</taxon>
        <taxon>Dikarya</taxon>
        <taxon>Ascomycota</taxon>
        <taxon>Pezizomycotina</taxon>
        <taxon>Sordariomycetes</taxon>
        <taxon>Hypocreomycetidae</taxon>
        <taxon>Hypocreales</taxon>
        <taxon>Hypocreaceae</taxon>
        <taxon>Trichoderma</taxon>
    </lineage>
</organism>
<feature type="region of interest" description="Disordered" evidence="2">
    <location>
        <begin position="594"/>
        <end position="628"/>
    </location>
</feature>
<keyword evidence="4" id="KW-1185">Reference proteome</keyword>
<feature type="compositionally biased region" description="Polar residues" evidence="2">
    <location>
        <begin position="137"/>
        <end position="163"/>
    </location>
</feature>
<feature type="coiled-coil region" evidence="1">
    <location>
        <begin position="419"/>
        <end position="446"/>
    </location>
</feature>
<feature type="compositionally biased region" description="Low complexity" evidence="2">
    <location>
        <begin position="120"/>
        <end position="132"/>
    </location>
</feature>
<feature type="region of interest" description="Disordered" evidence="2">
    <location>
        <begin position="95"/>
        <end position="182"/>
    </location>
</feature>
<name>A0A2T3Z8A7_TRIA4</name>
<gene>
    <name evidence="3" type="ORF">M441DRAFT_458603</name>
</gene>
<feature type="region of interest" description="Disordered" evidence="2">
    <location>
        <begin position="1"/>
        <end position="56"/>
    </location>
</feature>
<keyword evidence="1" id="KW-0175">Coiled coil</keyword>
<evidence type="ECO:0000256" key="2">
    <source>
        <dbReference type="SAM" id="MobiDB-lite"/>
    </source>
</evidence>
<feature type="compositionally biased region" description="Pro residues" evidence="2">
    <location>
        <begin position="166"/>
        <end position="178"/>
    </location>
</feature>
<dbReference type="AlphaFoldDB" id="A0A2T3Z8A7"/>
<dbReference type="EMBL" id="KZ679262">
    <property type="protein sequence ID" value="PTB41025.1"/>
    <property type="molecule type" value="Genomic_DNA"/>
</dbReference>
<protein>
    <submittedName>
        <fullName evidence="3">Uncharacterized protein</fullName>
    </submittedName>
</protein>
<evidence type="ECO:0000313" key="4">
    <source>
        <dbReference type="Proteomes" id="UP000240493"/>
    </source>
</evidence>
<reference evidence="3 4" key="1">
    <citation type="submission" date="2016-07" db="EMBL/GenBank/DDBJ databases">
        <title>Multiple horizontal gene transfer events from other fungi enriched the ability of initially mycotrophic Trichoderma (Ascomycota) to feed on dead plant biomass.</title>
        <authorList>
            <consortium name="DOE Joint Genome Institute"/>
            <person name="Aerts A."/>
            <person name="Atanasova L."/>
            <person name="Chenthamara K."/>
            <person name="Zhang J."/>
            <person name="Grujic M."/>
            <person name="Henrissat B."/>
            <person name="Kuo A."/>
            <person name="Salamov A."/>
            <person name="Lipzen A."/>
            <person name="Labutti K."/>
            <person name="Barry K."/>
            <person name="Miao Y."/>
            <person name="Rahimi M.J."/>
            <person name="Shen Q."/>
            <person name="Grigoriev I.V."/>
            <person name="Kubicek C.P."/>
            <person name="Druzhinina I.S."/>
        </authorList>
    </citation>
    <scope>NUCLEOTIDE SEQUENCE [LARGE SCALE GENOMIC DNA]</scope>
    <source>
        <strain evidence="3 4">CBS 433.97</strain>
    </source>
</reference>
<proteinExistence type="predicted"/>
<accession>A0A2T3Z8A7</accession>
<feature type="compositionally biased region" description="Basic and acidic residues" evidence="2">
    <location>
        <begin position="614"/>
        <end position="628"/>
    </location>
</feature>
<evidence type="ECO:0000256" key="1">
    <source>
        <dbReference type="SAM" id="Coils"/>
    </source>
</evidence>
<feature type="compositionally biased region" description="Polar residues" evidence="2">
    <location>
        <begin position="602"/>
        <end position="613"/>
    </location>
</feature>
<evidence type="ECO:0000313" key="3">
    <source>
        <dbReference type="EMBL" id="PTB41025.1"/>
    </source>
</evidence>
<dbReference type="Proteomes" id="UP000240493">
    <property type="component" value="Unassembled WGS sequence"/>
</dbReference>
<sequence>MRKVDRKSCSDISQFQAELGRSRQDELPLSNQAKRPTYLPGRSGTSHIPQARKEKLESKWGVKIVDEESQQMEGLELGNARPWATLTSHYMASHAAESAPPRFRKEAKPARTFAVPKPPSSIRSSGSISKVPVPTLPSASNKKVPANQNTQANRGTTARSSSKMPAAPPGSKPKPNPSTPLQVQEHILSLGDCEIINESDSSSSEIKFMLKVQLQKNKGLLAMQLPDKGISVHDVLTLGAPVIQGPFCLISNAQRERLYKLKFRTSAAAEGFQYLLKSLQQSALLFRETGLVSLKQTPTPTAKIAASYLNTPSKTQPQVAKTVPMGANDSEKTPLQTPTSIEASLQRDTQESLPGESLVDTEDGFCSNPALTIEAAADHMQGLVQQILSEITAAGIKVPENGIDEIESTAISNWMDQGFMKTETQSDELKEELAELLRLLVRIKRKVQFRHGSNHVNPVAISSETLQDLQEIVEKPSKRIKYTPTDIKELKAQAVSRQDKIKASGLYEIQKGSPPKKKKVQSIAKQKDQVISSSHPRAAGGLATSRWASTNGTLCQRQVSVIACTDSASKEISVTSAKLEAVKEWAAIPPKAATAAAAPMSLKSNPKGLSSSRWADKPVENEGKFAGF</sequence>
<dbReference type="OrthoDB" id="5143322at2759"/>